<feature type="non-terminal residue" evidence="1">
    <location>
        <position position="118"/>
    </location>
</feature>
<reference evidence="2" key="2">
    <citation type="submission" date="2015-01" db="EMBL/GenBank/DDBJ databases">
        <title>Evolutionary Origins and Diversification of the Mycorrhizal Mutualists.</title>
        <authorList>
            <consortium name="DOE Joint Genome Institute"/>
            <consortium name="Mycorrhizal Genomics Consortium"/>
            <person name="Kohler A."/>
            <person name="Kuo A."/>
            <person name="Nagy L.G."/>
            <person name="Floudas D."/>
            <person name="Copeland A."/>
            <person name="Barry K.W."/>
            <person name="Cichocki N."/>
            <person name="Veneault-Fourrey C."/>
            <person name="LaButti K."/>
            <person name="Lindquist E.A."/>
            <person name="Lipzen A."/>
            <person name="Lundell T."/>
            <person name="Morin E."/>
            <person name="Murat C."/>
            <person name="Riley R."/>
            <person name="Ohm R."/>
            <person name="Sun H."/>
            <person name="Tunlid A."/>
            <person name="Henrissat B."/>
            <person name="Grigoriev I.V."/>
            <person name="Hibbett D.S."/>
            <person name="Martin F."/>
        </authorList>
    </citation>
    <scope>NUCLEOTIDE SEQUENCE [LARGE SCALE GENOMIC DNA]</scope>
    <source>
        <strain evidence="2">Marx 270</strain>
    </source>
</reference>
<evidence type="ECO:0000313" key="2">
    <source>
        <dbReference type="Proteomes" id="UP000054217"/>
    </source>
</evidence>
<accession>A0A0C3P113</accession>
<dbReference type="STRING" id="870435.A0A0C3P113"/>
<evidence type="ECO:0000313" key="1">
    <source>
        <dbReference type="EMBL" id="KIO01054.1"/>
    </source>
</evidence>
<dbReference type="InParanoid" id="A0A0C3P113"/>
<dbReference type="AlphaFoldDB" id="A0A0C3P113"/>
<proteinExistence type="predicted"/>
<keyword evidence="2" id="KW-1185">Reference proteome</keyword>
<dbReference type="Proteomes" id="UP000054217">
    <property type="component" value="Unassembled WGS sequence"/>
</dbReference>
<protein>
    <submittedName>
        <fullName evidence="1">Uncharacterized protein</fullName>
    </submittedName>
</protein>
<name>A0A0C3P113_PISTI</name>
<dbReference type="EMBL" id="KN831991">
    <property type="protein sequence ID" value="KIO01054.1"/>
    <property type="molecule type" value="Genomic_DNA"/>
</dbReference>
<sequence>MDFARASLTKGPLFYDLAWQSYFGGSVPNHKESPGIMQELADAIETPRGTIIKFSLDDLGVREKLHLASTRNVTVEEDVSYSLIGIFKSDVKPHYDEGADTLGHLLEAIVARSSEVTV</sequence>
<dbReference type="OrthoDB" id="674604at2759"/>
<gene>
    <name evidence="1" type="ORF">M404DRAFT_962211</name>
</gene>
<reference evidence="1 2" key="1">
    <citation type="submission" date="2014-04" db="EMBL/GenBank/DDBJ databases">
        <authorList>
            <consortium name="DOE Joint Genome Institute"/>
            <person name="Kuo A."/>
            <person name="Kohler A."/>
            <person name="Costa M.D."/>
            <person name="Nagy L.G."/>
            <person name="Floudas D."/>
            <person name="Copeland A."/>
            <person name="Barry K.W."/>
            <person name="Cichocki N."/>
            <person name="Veneault-Fourrey C."/>
            <person name="LaButti K."/>
            <person name="Lindquist E.A."/>
            <person name="Lipzen A."/>
            <person name="Lundell T."/>
            <person name="Morin E."/>
            <person name="Murat C."/>
            <person name="Sun H."/>
            <person name="Tunlid A."/>
            <person name="Henrissat B."/>
            <person name="Grigoriev I.V."/>
            <person name="Hibbett D.S."/>
            <person name="Martin F."/>
            <person name="Nordberg H.P."/>
            <person name="Cantor M.N."/>
            <person name="Hua S.X."/>
        </authorList>
    </citation>
    <scope>NUCLEOTIDE SEQUENCE [LARGE SCALE GENOMIC DNA]</scope>
    <source>
        <strain evidence="1 2">Marx 270</strain>
    </source>
</reference>
<dbReference type="HOGENOM" id="CLU_000288_138_0_1"/>
<organism evidence="1 2">
    <name type="scientific">Pisolithus tinctorius Marx 270</name>
    <dbReference type="NCBI Taxonomy" id="870435"/>
    <lineage>
        <taxon>Eukaryota</taxon>
        <taxon>Fungi</taxon>
        <taxon>Dikarya</taxon>
        <taxon>Basidiomycota</taxon>
        <taxon>Agaricomycotina</taxon>
        <taxon>Agaricomycetes</taxon>
        <taxon>Agaricomycetidae</taxon>
        <taxon>Boletales</taxon>
        <taxon>Sclerodermatineae</taxon>
        <taxon>Pisolithaceae</taxon>
        <taxon>Pisolithus</taxon>
    </lineage>
</organism>